<protein>
    <submittedName>
        <fullName evidence="2">Glycosyltransferase</fullName>
    </submittedName>
</protein>
<name>A0A5M6DJ55_9BACT</name>
<evidence type="ECO:0000313" key="3">
    <source>
        <dbReference type="Proteomes" id="UP000324479"/>
    </source>
</evidence>
<feature type="domain" description="Glycosyltransferase subfamily 4-like N-terminal" evidence="1">
    <location>
        <begin position="75"/>
        <end position="236"/>
    </location>
</feature>
<evidence type="ECO:0000259" key="1">
    <source>
        <dbReference type="Pfam" id="PF13439"/>
    </source>
</evidence>
<proteinExistence type="predicted"/>
<dbReference type="InterPro" id="IPR028098">
    <property type="entry name" value="Glyco_trans_4-like_N"/>
</dbReference>
<dbReference type="GO" id="GO:0016757">
    <property type="term" value="F:glycosyltransferase activity"/>
    <property type="evidence" value="ECO:0007669"/>
    <property type="project" value="UniProtKB-ARBA"/>
</dbReference>
<accession>A0A5M6DJ55</accession>
<comment type="caution">
    <text evidence="2">The sequence shown here is derived from an EMBL/GenBank/DDBJ whole genome shotgun (WGS) entry which is preliminary data.</text>
</comment>
<reference evidence="2 3" key="1">
    <citation type="submission" date="2019-08" db="EMBL/GenBank/DDBJ databases">
        <authorList>
            <person name="Dhanesh K."/>
            <person name="Kumar G."/>
            <person name="Sasikala C."/>
            <person name="Venkata Ramana C."/>
        </authorList>
    </citation>
    <scope>NUCLEOTIDE SEQUENCE [LARGE SCALE GENOMIC DNA]</scope>
    <source>
        <strain evidence="2 3">JC645</strain>
    </source>
</reference>
<dbReference type="RefSeq" id="WP_150075289.1">
    <property type="nucleotide sequence ID" value="NZ_VWOX01000002.1"/>
</dbReference>
<dbReference type="SUPFAM" id="SSF53756">
    <property type="entry name" value="UDP-Glycosyltransferase/glycogen phosphorylase"/>
    <property type="match status" value="1"/>
</dbReference>
<evidence type="ECO:0000313" key="2">
    <source>
        <dbReference type="EMBL" id="KAA5546282.1"/>
    </source>
</evidence>
<dbReference type="PANTHER" id="PTHR12526">
    <property type="entry name" value="GLYCOSYLTRANSFERASE"/>
    <property type="match status" value="1"/>
</dbReference>
<dbReference type="Proteomes" id="UP000324479">
    <property type="component" value="Unassembled WGS sequence"/>
</dbReference>
<gene>
    <name evidence="2" type="ORF">FYK55_05190</name>
</gene>
<organism evidence="2 3">
    <name type="scientific">Roseiconus nitratireducens</name>
    <dbReference type="NCBI Taxonomy" id="2605748"/>
    <lineage>
        <taxon>Bacteria</taxon>
        <taxon>Pseudomonadati</taxon>
        <taxon>Planctomycetota</taxon>
        <taxon>Planctomycetia</taxon>
        <taxon>Pirellulales</taxon>
        <taxon>Pirellulaceae</taxon>
        <taxon>Roseiconus</taxon>
    </lineage>
</organism>
<dbReference type="PANTHER" id="PTHR12526:SF627">
    <property type="entry name" value="D-RHAMNOSYLTRANSFERASE WBPZ"/>
    <property type="match status" value="1"/>
</dbReference>
<dbReference type="Pfam" id="PF13439">
    <property type="entry name" value="Glyco_transf_4"/>
    <property type="match status" value="1"/>
</dbReference>
<keyword evidence="2" id="KW-0808">Transferase</keyword>
<sequence length="452" mass="49112">MEDALFCSMAAPRTGFENVSSKSVRFSVVISQSNKPIEMIDDVAAGCQVTGQVATIDPDRLSRISVAYAIHSMRIGGAERSIARLINSLDHNRFAPLVVCLSRTGPAANWIEACDVPVIELGTRKAFDRSVIRRFAEVLEHHQVDVLHSHNWGTLIESHLARRRAKVPVHIHAERGSVLGAAEMRGLRMRVRGRMAGWAMRRCDAVVTNAHTVARRIEDRCGYPAENVYVIPNGVEAPDGLLSAEQASVRRRELGVPDGAVLLGSVGRLVPVKGFDLAIRALAKLMAEGRGYHLMFVGDGPEQERLTDLAVELAVSDRVHFAGHQDNVGPWLSLFDLYLNTSHSEGMSQSMVEALAAGCPVVATEVGDSAEVLGRNGECGRLVPPADVDALVGGIGELSSADCRLSLRGAAMRRHQQLFAAVQMAQRYAQLYRQMLAIRQGTRLSSAGNVHQ</sequence>
<dbReference type="Gene3D" id="3.40.50.2000">
    <property type="entry name" value="Glycogen Phosphorylase B"/>
    <property type="match status" value="2"/>
</dbReference>
<dbReference type="EMBL" id="VWOX01000002">
    <property type="protein sequence ID" value="KAA5546282.1"/>
    <property type="molecule type" value="Genomic_DNA"/>
</dbReference>
<dbReference type="AlphaFoldDB" id="A0A5M6DJ55"/>
<keyword evidence="3" id="KW-1185">Reference proteome</keyword>
<dbReference type="Pfam" id="PF13692">
    <property type="entry name" value="Glyco_trans_1_4"/>
    <property type="match status" value="1"/>
</dbReference>